<keyword evidence="2 4" id="KW-0238">DNA-binding</keyword>
<accession>A0ABV7WWF2</accession>
<evidence type="ECO:0000256" key="3">
    <source>
        <dbReference type="ARBA" id="ARBA00023163"/>
    </source>
</evidence>
<dbReference type="PROSITE" id="PS50977">
    <property type="entry name" value="HTH_TETR_2"/>
    <property type="match status" value="1"/>
</dbReference>
<dbReference type="InterPro" id="IPR050109">
    <property type="entry name" value="HTH-type_TetR-like_transc_reg"/>
</dbReference>
<reference evidence="8" key="1">
    <citation type="journal article" date="2019" name="Int. J. Syst. Evol. Microbiol.">
        <title>The Global Catalogue of Microorganisms (GCM) 10K type strain sequencing project: providing services to taxonomists for standard genome sequencing and annotation.</title>
        <authorList>
            <consortium name="The Broad Institute Genomics Platform"/>
            <consortium name="The Broad Institute Genome Sequencing Center for Infectious Disease"/>
            <person name="Wu L."/>
            <person name="Ma J."/>
        </authorList>
    </citation>
    <scope>NUCLEOTIDE SEQUENCE [LARGE SCALE GENOMIC DNA]</scope>
    <source>
        <strain evidence="8">KCTC 42281</strain>
    </source>
</reference>
<dbReference type="InterPro" id="IPR009057">
    <property type="entry name" value="Homeodomain-like_sf"/>
</dbReference>
<dbReference type="InterPro" id="IPR036271">
    <property type="entry name" value="Tet_transcr_reg_TetR-rel_C_sf"/>
</dbReference>
<organism evidence="7 8">
    <name type="scientific">Devosia honganensis</name>
    <dbReference type="NCBI Taxonomy" id="1610527"/>
    <lineage>
        <taxon>Bacteria</taxon>
        <taxon>Pseudomonadati</taxon>
        <taxon>Pseudomonadota</taxon>
        <taxon>Alphaproteobacteria</taxon>
        <taxon>Hyphomicrobiales</taxon>
        <taxon>Devosiaceae</taxon>
        <taxon>Devosia</taxon>
    </lineage>
</organism>
<feature type="domain" description="HTH tetR-type" evidence="6">
    <location>
        <begin position="26"/>
        <end position="86"/>
    </location>
</feature>
<evidence type="ECO:0000256" key="2">
    <source>
        <dbReference type="ARBA" id="ARBA00023125"/>
    </source>
</evidence>
<dbReference type="SUPFAM" id="SSF48498">
    <property type="entry name" value="Tetracyclin repressor-like, C-terminal domain"/>
    <property type="match status" value="1"/>
</dbReference>
<comment type="caution">
    <text evidence="7">The sequence shown here is derived from an EMBL/GenBank/DDBJ whole genome shotgun (WGS) entry which is preliminary data.</text>
</comment>
<keyword evidence="8" id="KW-1185">Reference proteome</keyword>
<keyword evidence="1" id="KW-0805">Transcription regulation</keyword>
<dbReference type="Proteomes" id="UP001595613">
    <property type="component" value="Unassembled WGS sequence"/>
</dbReference>
<dbReference type="SUPFAM" id="SSF46689">
    <property type="entry name" value="Homeodomain-like"/>
    <property type="match status" value="1"/>
</dbReference>
<dbReference type="Gene3D" id="1.10.357.10">
    <property type="entry name" value="Tetracycline Repressor, domain 2"/>
    <property type="match status" value="1"/>
</dbReference>
<protein>
    <submittedName>
        <fullName evidence="7">TetR/AcrR family transcriptional regulator</fullName>
    </submittedName>
</protein>
<evidence type="ECO:0000256" key="5">
    <source>
        <dbReference type="SAM" id="MobiDB-lite"/>
    </source>
</evidence>
<dbReference type="InterPro" id="IPR001647">
    <property type="entry name" value="HTH_TetR"/>
</dbReference>
<feature type="DNA-binding region" description="H-T-H motif" evidence="4">
    <location>
        <begin position="49"/>
        <end position="68"/>
    </location>
</feature>
<proteinExistence type="predicted"/>
<dbReference type="EMBL" id="JBHRYD010000001">
    <property type="protein sequence ID" value="MFC3703616.1"/>
    <property type="molecule type" value="Genomic_DNA"/>
</dbReference>
<evidence type="ECO:0000259" key="6">
    <source>
        <dbReference type="PROSITE" id="PS50977"/>
    </source>
</evidence>
<dbReference type="RefSeq" id="WP_380094557.1">
    <property type="nucleotide sequence ID" value="NZ_JBHRYD010000001.1"/>
</dbReference>
<evidence type="ECO:0000313" key="8">
    <source>
        <dbReference type="Proteomes" id="UP001595613"/>
    </source>
</evidence>
<dbReference type="PANTHER" id="PTHR30055">
    <property type="entry name" value="HTH-TYPE TRANSCRIPTIONAL REGULATOR RUTR"/>
    <property type="match status" value="1"/>
</dbReference>
<dbReference type="PRINTS" id="PR00455">
    <property type="entry name" value="HTHTETR"/>
</dbReference>
<sequence>MPDSIEAEPAEPRKKRRATPNAVLREDSIHRITEAAFRLFVTRSYAATTLQQIADEVGMTKGAIFFYFQSKENLLLHLLAVAEQSIVTSFAQQAEASSGSAVERLVAFFHHGARQGLERPYQLLCLIQMSIEFSGSETEIGRRVSAIYDKIYGLLAHIVEDGQRNGDLTDAIKPVEFVAMVVAMHDGMMLEWHRRGGRIDGRLLVQAVRMTVLNGVLAQERR</sequence>
<dbReference type="PANTHER" id="PTHR30055:SF234">
    <property type="entry name" value="HTH-TYPE TRANSCRIPTIONAL REGULATOR BETI"/>
    <property type="match status" value="1"/>
</dbReference>
<feature type="region of interest" description="Disordered" evidence="5">
    <location>
        <begin position="1"/>
        <end position="21"/>
    </location>
</feature>
<dbReference type="Pfam" id="PF00440">
    <property type="entry name" value="TetR_N"/>
    <property type="match status" value="1"/>
</dbReference>
<gene>
    <name evidence="7" type="ORF">ACFOOL_02450</name>
</gene>
<evidence type="ECO:0000313" key="7">
    <source>
        <dbReference type="EMBL" id="MFC3703616.1"/>
    </source>
</evidence>
<keyword evidence="3" id="KW-0804">Transcription</keyword>
<evidence type="ECO:0000256" key="1">
    <source>
        <dbReference type="ARBA" id="ARBA00023015"/>
    </source>
</evidence>
<evidence type="ECO:0000256" key="4">
    <source>
        <dbReference type="PROSITE-ProRule" id="PRU00335"/>
    </source>
</evidence>
<name>A0ABV7WWF2_9HYPH</name>